<evidence type="ECO:0000313" key="1">
    <source>
        <dbReference type="EMBL" id="XCO00574.1"/>
    </source>
</evidence>
<dbReference type="EMBL" id="PP965500">
    <property type="protein sequence ID" value="XCO00574.1"/>
    <property type="molecule type" value="Genomic_DNA"/>
</dbReference>
<organism evidence="1">
    <name type="scientific">Geladintestivirus 2</name>
    <dbReference type="NCBI Taxonomy" id="3233134"/>
    <lineage>
        <taxon>Viruses</taxon>
        <taxon>Duplodnaviria</taxon>
        <taxon>Heunggongvirae</taxon>
        <taxon>Uroviricota</taxon>
        <taxon>Caudoviricetes</taxon>
        <taxon>Crassvirales</taxon>
    </lineage>
</organism>
<sequence>MKIKNHLPLSRLIGKIDNDFNISESDWIPRVAAWTIDALSQMQVLPMEKKRRNLEVSEKIAQFPCKINAKELKVFDKQGCEVPNYDNTSCGCNKGNINQINTPREIAVIDTENKTGINFMQVGTIMKQNGHNFVLNGNNIELNFDTDTITVETYEIATYFDDYYQCEVPYIYDNGLLLEALAWYVLYKYLSRGSKHPIYSLTSPNQTLNPYMQWITIKPKATASVKIELYKNDKGWNNFFYNSTFLPRT</sequence>
<dbReference type="Pfam" id="PF24228">
    <property type="entry name" value="CrAss_Ring_1"/>
    <property type="match status" value="1"/>
</dbReference>
<name>A0AAU8MI98_9CAUD</name>
<evidence type="ECO:0008006" key="2">
    <source>
        <dbReference type="Google" id="ProtNLM"/>
    </source>
</evidence>
<accession>A0AAU8MI98</accession>
<protein>
    <recommendedName>
        <fullName evidence="2">Capsid protein</fullName>
    </recommendedName>
</protein>
<dbReference type="InterPro" id="IPR057118">
    <property type="entry name" value="R1-like"/>
</dbReference>
<reference evidence="1" key="1">
    <citation type="submission" date="2024-06" db="EMBL/GenBank/DDBJ databases">
        <title>Intestivirid acquisition increases across infancy in a wild primate population.</title>
        <authorList>
            <person name="Schneider-Creas I.A."/>
            <person name="Moya I.L."/>
            <person name="Chiou K.L."/>
            <person name="Baniel A."/>
            <person name="Azanaw Haile A."/>
            <person name="Kebede F."/>
            <person name="Abebe B."/>
            <person name="Snyder-Mackler N."/>
            <person name="Varsani A."/>
        </authorList>
    </citation>
    <scope>NUCLEOTIDE SEQUENCE</scope>
    <source>
        <strain evidence="1">Int_RNL_2018_0288_CRY</strain>
    </source>
</reference>
<proteinExistence type="predicted"/>